<proteinExistence type="inferred from homology"/>
<feature type="transmembrane region" description="Helical" evidence="10">
    <location>
        <begin position="95"/>
        <end position="112"/>
    </location>
</feature>
<dbReference type="GO" id="GO:0017004">
    <property type="term" value="P:cytochrome complex assembly"/>
    <property type="evidence" value="ECO:0007669"/>
    <property type="project" value="UniProtKB-KW"/>
</dbReference>
<dbReference type="Proteomes" id="UP000231932">
    <property type="component" value="Chromosome"/>
</dbReference>
<dbReference type="InterPro" id="IPR003568">
    <property type="entry name" value="Cyt_c_biogenesis_CcmF"/>
</dbReference>
<feature type="transmembrane region" description="Helical" evidence="10">
    <location>
        <begin position="124"/>
        <end position="143"/>
    </location>
</feature>
<feature type="transmembrane region" description="Helical" evidence="10">
    <location>
        <begin position="447"/>
        <end position="466"/>
    </location>
</feature>
<dbReference type="GO" id="GO:0020037">
    <property type="term" value="F:heme binding"/>
    <property type="evidence" value="ECO:0007669"/>
    <property type="project" value="InterPro"/>
</dbReference>
<feature type="transmembrane region" description="Helical" evidence="10">
    <location>
        <begin position="424"/>
        <end position="441"/>
    </location>
</feature>
<feature type="domain" description="Cytochrome c assembly protein" evidence="11">
    <location>
        <begin position="90"/>
        <end position="294"/>
    </location>
</feature>
<dbReference type="Pfam" id="PF01578">
    <property type="entry name" value="Cytochrom_C_asm"/>
    <property type="match status" value="1"/>
</dbReference>
<dbReference type="OrthoDB" id="9761451at2"/>
<evidence type="ECO:0000256" key="1">
    <source>
        <dbReference type="ARBA" id="ARBA00004429"/>
    </source>
</evidence>
<feature type="transmembrane region" description="Helical" evidence="10">
    <location>
        <begin position="350"/>
        <end position="373"/>
    </location>
</feature>
<feature type="transmembrane region" description="Helical" evidence="10">
    <location>
        <begin position="275"/>
        <end position="296"/>
    </location>
</feature>
<evidence type="ECO:0000256" key="3">
    <source>
        <dbReference type="ARBA" id="ARBA00022475"/>
    </source>
</evidence>
<keyword evidence="7 10" id="KW-1133">Transmembrane helix</keyword>
<feature type="transmembrane region" description="Helical" evidence="10">
    <location>
        <begin position="496"/>
        <end position="518"/>
    </location>
</feature>
<feature type="transmembrane region" description="Helical" evidence="10">
    <location>
        <begin position="176"/>
        <end position="196"/>
    </location>
</feature>
<keyword evidence="8 10" id="KW-0472">Membrane</keyword>
<feature type="transmembrane region" description="Helical" evidence="10">
    <location>
        <begin position="40"/>
        <end position="61"/>
    </location>
</feature>
<dbReference type="InterPro" id="IPR003567">
    <property type="entry name" value="Cyt_c_biogenesis"/>
</dbReference>
<evidence type="ECO:0000256" key="2">
    <source>
        <dbReference type="ARBA" id="ARBA00009186"/>
    </source>
</evidence>
<feature type="transmembrane region" description="Helical" evidence="10">
    <location>
        <begin position="308"/>
        <end position="329"/>
    </location>
</feature>
<dbReference type="AlphaFoldDB" id="A0A2K8N8U6"/>
<dbReference type="GO" id="GO:0015232">
    <property type="term" value="F:heme transmembrane transporter activity"/>
    <property type="evidence" value="ECO:0007669"/>
    <property type="project" value="InterPro"/>
</dbReference>
<keyword evidence="5 10" id="KW-0812">Transmembrane</keyword>
<evidence type="ECO:0000259" key="11">
    <source>
        <dbReference type="Pfam" id="PF01578"/>
    </source>
</evidence>
<dbReference type="PRINTS" id="PR01410">
    <property type="entry name" value="CCBIOGENESIS"/>
</dbReference>
<accession>A0A2K8N8U6</accession>
<dbReference type="RefSeq" id="WP_100668534.1">
    <property type="nucleotide sequence ID" value="NZ_CP024955.1"/>
</dbReference>
<feature type="transmembrane region" description="Helical" evidence="10">
    <location>
        <begin position="208"/>
        <end position="225"/>
    </location>
</feature>
<feature type="transmembrane region" description="Helical" evidence="10">
    <location>
        <begin position="6"/>
        <end position="28"/>
    </location>
</feature>
<dbReference type="InterPro" id="IPR002541">
    <property type="entry name" value="Cyt_c_assembly"/>
</dbReference>
<evidence type="ECO:0000256" key="4">
    <source>
        <dbReference type="ARBA" id="ARBA00022519"/>
    </source>
</evidence>
<dbReference type="InterPro" id="IPR032523">
    <property type="entry name" value="CcmF_C"/>
</dbReference>
<evidence type="ECO:0000256" key="6">
    <source>
        <dbReference type="ARBA" id="ARBA00022748"/>
    </source>
</evidence>
<dbReference type="GO" id="GO:0005886">
    <property type="term" value="C:plasma membrane"/>
    <property type="evidence" value="ECO:0007669"/>
    <property type="project" value="UniProtKB-SubCell"/>
</dbReference>
<reference evidence="14" key="1">
    <citation type="submission" date="2017-11" db="EMBL/GenBank/DDBJ databases">
        <title>Complete Genome Sequence of Kyrpidia sp. Strain EA-1, a thermophilic, hydrogen-oxidizing Bacterium, isolated from the Azores.</title>
        <authorList>
            <person name="Reiner J.E."/>
            <person name="Lapp C.J."/>
            <person name="Bunk B."/>
            <person name="Gescher J."/>
        </authorList>
    </citation>
    <scope>NUCLEOTIDE SEQUENCE [LARGE SCALE GENOMIC DNA]</scope>
    <source>
        <strain evidence="14">EA-1</strain>
    </source>
</reference>
<keyword evidence="14" id="KW-1185">Reference proteome</keyword>
<comment type="similarity">
    <text evidence="2">Belongs to the CcmF/CycK/Ccl1/NrfE/CcsA family.</text>
</comment>
<feature type="transmembrane region" description="Helical" evidence="10">
    <location>
        <begin position="624"/>
        <end position="643"/>
    </location>
</feature>
<evidence type="ECO:0000256" key="5">
    <source>
        <dbReference type="ARBA" id="ARBA00022692"/>
    </source>
</evidence>
<organism evidence="13 14">
    <name type="scientific">Kyrpidia spormannii</name>
    <dbReference type="NCBI Taxonomy" id="2055160"/>
    <lineage>
        <taxon>Bacteria</taxon>
        <taxon>Bacillati</taxon>
        <taxon>Bacillota</taxon>
        <taxon>Bacilli</taxon>
        <taxon>Bacillales</taxon>
        <taxon>Alicyclobacillaceae</taxon>
        <taxon>Kyrpidia</taxon>
    </lineage>
</organism>
<dbReference type="Pfam" id="PF16327">
    <property type="entry name" value="CcmF_C"/>
    <property type="match status" value="1"/>
</dbReference>
<evidence type="ECO:0000256" key="9">
    <source>
        <dbReference type="ARBA" id="ARBA00037230"/>
    </source>
</evidence>
<sequence length="662" mass="72307">MGELGRWSLLLSAVVLLYMIAASAYGAWKGNRRWIMSGRRAAVAAAGLASLASLSLIGLLVTGDFRYEYVADYTSRDLGILYRISAFWGGNQGSLLLWLWVLTLYTVVVTFARSEGHEHFQPYVTATLGVVSLFFSVVLNTVAKPFQLLPFTSVDGAGLNPLLQNPGMTIHPLTLYLGYIGFSVPFAYGMAAVFTGRADAAWLRVTRRWSLVAWLFLSMGILYGARWAYEVLGWGGYWSWDPVENASLLPWLTATAFIHSSIVQERKGTLKIWNVALVILTFTLTIFGTFLTRSGIFWSVHAFSNGPLGAVFLTFVAFVLVAAFGLLAWRWPLLKSTAAPIAPVSKESSFVLNNVLFVSLTFAVLWGTVFPVISQGLIGRQMVVGPPFFNTVAAPLAVALVLLMGIGTVVAWRHSTVRRVAASLMTPFFLTLPALAVFIALGIREGAVLAALGSIVFVGAITLREFTSGTAARMRLTGESAPRALVRLVGQQRRRYGGYLVHLAVLLIVLGIVVSGSYSEQKQVVMKPGDMVTIGPYQLTLLGSATRDEPGRAVVYSQLLVQKSDQSLGILQPEDWYFLNGSQPAPQVAIRSTPIDDLYVVMAGMDATQGKVLFEIHRNPMLSWIWYGGYLLVAGTLISLWPARSAFQEVGRVEMPGVEVRP</sequence>
<evidence type="ECO:0000256" key="8">
    <source>
        <dbReference type="ARBA" id="ARBA00023136"/>
    </source>
</evidence>
<name>A0A2K8N8U6_9BACL</name>
<keyword evidence="4" id="KW-0997">Cell inner membrane</keyword>
<keyword evidence="3" id="KW-1003">Cell membrane</keyword>
<evidence type="ECO:0000313" key="14">
    <source>
        <dbReference type="Proteomes" id="UP000231932"/>
    </source>
</evidence>
<dbReference type="EMBL" id="CP024955">
    <property type="protein sequence ID" value="ATY85776.1"/>
    <property type="molecule type" value="Genomic_DNA"/>
</dbReference>
<dbReference type="KEGG" id="kyr:CVV65_13255"/>
<evidence type="ECO:0000259" key="12">
    <source>
        <dbReference type="Pfam" id="PF16327"/>
    </source>
</evidence>
<feature type="transmembrane region" description="Helical" evidence="10">
    <location>
        <begin position="245"/>
        <end position="263"/>
    </location>
</feature>
<evidence type="ECO:0000313" key="13">
    <source>
        <dbReference type="EMBL" id="ATY85776.1"/>
    </source>
</evidence>
<comment type="subcellular location">
    <subcellularLocation>
        <location evidence="1">Cell inner membrane</location>
        <topology evidence="1">Multi-pass membrane protein</topology>
    </subcellularLocation>
</comment>
<evidence type="ECO:0000256" key="10">
    <source>
        <dbReference type="SAM" id="Phobius"/>
    </source>
</evidence>
<feature type="domain" description="Cytochrome c-type biogenesis protein CcmF C-terminal" evidence="12">
    <location>
        <begin position="313"/>
        <end position="640"/>
    </location>
</feature>
<dbReference type="PANTHER" id="PTHR43653:SF1">
    <property type="entry name" value="CYTOCHROME C-TYPE BIOGENESIS PROTEIN CCMF"/>
    <property type="match status" value="1"/>
</dbReference>
<protein>
    <submittedName>
        <fullName evidence="13">Cytochrome C biogenesis protein</fullName>
    </submittedName>
</protein>
<dbReference type="PRINTS" id="PR01411">
    <property type="entry name" value="CCMFBIOGNSIS"/>
</dbReference>
<keyword evidence="6" id="KW-0201">Cytochrome c-type biogenesis</keyword>
<evidence type="ECO:0000256" key="7">
    <source>
        <dbReference type="ARBA" id="ARBA00022989"/>
    </source>
</evidence>
<dbReference type="PANTHER" id="PTHR43653">
    <property type="entry name" value="CYTOCHROME C ASSEMBLY PROTEIN-RELATED"/>
    <property type="match status" value="1"/>
</dbReference>
<gene>
    <name evidence="13" type="ORF">CVV65_13255</name>
</gene>
<feature type="transmembrane region" description="Helical" evidence="10">
    <location>
        <begin position="393"/>
        <end position="412"/>
    </location>
</feature>
<comment type="function">
    <text evidence="9">Required for the biogenesis of c-type cytochromes. Possible subunit of a heme lyase.</text>
</comment>